<evidence type="ECO:0000313" key="2">
    <source>
        <dbReference type="Proteomes" id="UP000225448"/>
    </source>
</evidence>
<evidence type="ECO:0000313" key="1">
    <source>
        <dbReference type="EMBL" id="ARV76712.1"/>
    </source>
</evidence>
<proteinExistence type="predicted"/>
<organism evidence="1 2">
    <name type="scientific">Pseudomonas phage Phabio</name>
    <dbReference type="NCBI Taxonomy" id="2006668"/>
    <lineage>
        <taxon>Viruses</taxon>
        <taxon>Duplodnaviria</taxon>
        <taxon>Heunggongvirae</taxon>
        <taxon>Uroviricota</taxon>
        <taxon>Caudoviricetes</taxon>
        <taxon>Chimalliviridae</taxon>
        <taxon>Phabiovirus</taxon>
        <taxon>Phabiovirus phabio</taxon>
    </lineage>
</organism>
<keyword evidence="2" id="KW-1185">Reference proteome</keyword>
<protein>
    <submittedName>
        <fullName evidence="1">Uncharacterized protein</fullName>
    </submittedName>
</protein>
<reference evidence="1 2" key="1">
    <citation type="submission" date="2017-05" db="EMBL/GenBank/DDBJ databases">
        <authorList>
            <person name="Song R."/>
            <person name="Chenine A.L."/>
            <person name="Ruprecht R.M."/>
        </authorList>
    </citation>
    <scope>NUCLEOTIDE SEQUENCE [LARGE SCALE GENOMIC DNA]</scope>
</reference>
<accession>A0A1Y0STB0</accession>
<name>A0A1Y0STB0_9CAUD</name>
<dbReference type="Proteomes" id="UP000225448">
    <property type="component" value="Segment"/>
</dbReference>
<dbReference type="EMBL" id="MF042360">
    <property type="protein sequence ID" value="ARV76712.1"/>
    <property type="molecule type" value="Genomic_DNA"/>
</dbReference>
<gene>
    <name evidence="1" type="ORF">PHABIO_81</name>
</gene>
<sequence>MTTSIEWGTVFPDYVIRINKSVYIGQDWFLECTDNIGVHARAAIRVVQRVNTGSTVREITVRKVKDVNM</sequence>